<accession>A0A5S4ZUT0</accession>
<keyword evidence="8" id="KW-1185">Reference proteome</keyword>
<evidence type="ECO:0000313" key="7">
    <source>
        <dbReference type="EMBL" id="TYO96552.1"/>
    </source>
</evidence>
<evidence type="ECO:0000256" key="4">
    <source>
        <dbReference type="ARBA" id="ARBA00079400"/>
    </source>
</evidence>
<dbReference type="PANTHER" id="PTHR43174:SF2">
    <property type="entry name" value="UDP-N-ACETYLGLUCOSAMINE 2-EPIMERASE"/>
    <property type="match status" value="1"/>
</dbReference>
<proteinExistence type="inferred from homology"/>
<dbReference type="InterPro" id="IPR029767">
    <property type="entry name" value="WecB-like"/>
</dbReference>
<reference evidence="7 8" key="1">
    <citation type="submission" date="2019-07" db="EMBL/GenBank/DDBJ databases">
        <title>Genomic Encyclopedia of Type Strains, Phase I: the one thousand microbial genomes (KMG-I) project.</title>
        <authorList>
            <person name="Kyrpides N."/>
        </authorList>
    </citation>
    <scope>NUCLEOTIDE SEQUENCE [LARGE SCALE GENOMIC DNA]</scope>
    <source>
        <strain evidence="7 8">DSM 6562</strain>
    </source>
</reference>
<organism evidence="7 8">
    <name type="scientific">Desulfallas thermosapovorans DSM 6562</name>
    <dbReference type="NCBI Taxonomy" id="1121431"/>
    <lineage>
        <taxon>Bacteria</taxon>
        <taxon>Bacillati</taxon>
        <taxon>Bacillota</taxon>
        <taxon>Clostridia</taxon>
        <taxon>Eubacteriales</taxon>
        <taxon>Desulfallaceae</taxon>
        <taxon>Desulfallas</taxon>
    </lineage>
</organism>
<dbReference type="AlphaFoldDB" id="A0A5S4ZUT0"/>
<evidence type="ECO:0000256" key="2">
    <source>
        <dbReference type="ARBA" id="ARBA00038209"/>
    </source>
</evidence>
<comment type="caution">
    <text evidence="7">The sequence shown here is derived from an EMBL/GenBank/DDBJ whole genome shotgun (WGS) entry which is preliminary data.</text>
</comment>
<gene>
    <name evidence="7" type="ORF">LX24_01021</name>
</gene>
<dbReference type="GO" id="GO:0008761">
    <property type="term" value="F:UDP-N-acetylglucosamine 2-epimerase activity"/>
    <property type="evidence" value="ECO:0007669"/>
    <property type="project" value="UniProtKB-EC"/>
</dbReference>
<dbReference type="InterPro" id="IPR003331">
    <property type="entry name" value="UDP_GlcNAc_Epimerase_2_dom"/>
</dbReference>
<name>A0A5S4ZUT0_9FIRM</name>
<dbReference type="EMBL" id="VNHM01000004">
    <property type="protein sequence ID" value="TYO96552.1"/>
    <property type="molecule type" value="Genomic_DNA"/>
</dbReference>
<evidence type="ECO:0000256" key="1">
    <source>
        <dbReference type="ARBA" id="ARBA00023235"/>
    </source>
</evidence>
<dbReference type="Pfam" id="PF02350">
    <property type="entry name" value="Epimerase_2"/>
    <property type="match status" value="1"/>
</dbReference>
<dbReference type="SUPFAM" id="SSF53756">
    <property type="entry name" value="UDP-Glycosyltransferase/glycogen phosphorylase"/>
    <property type="match status" value="1"/>
</dbReference>
<protein>
    <recommendedName>
        <fullName evidence="3">UDP-N-acetylglucosamine 2-epimerase (non-hydrolyzing)</fullName>
        <ecNumber evidence="3">5.1.3.14</ecNumber>
    </recommendedName>
    <alternativeName>
        <fullName evidence="4">UDP-GlcNAc-2-epimerase</fullName>
    </alternativeName>
</protein>
<sequence>MVSLTNFKPDPKILVVFGTRPEAIKMAPLVQALKSAGGLECRVAVTAQHREMLDQVLRLFNIVPDHDLNIMQTGQTLFDITGRALAGLQGVLEAEKPDLVLVHGDTTTTFVAALAAYYMQVPVGHVEAGLRTGDKYSPFPEEMNRRLAGALCDLHFAPTARARANLLREGVDPERVYVTGNTVIDALLATVRPGYIFNDPLLAGLDFDRHRLILITTHRRENLGDPMRDIYLALGDVLQTHPDVRVVFPVHKNPAVRRVVQQVLGNSPRVHLIEPMDYEPFVNLMARCHLVLTDSGGMQEEAPSLGKPVLVLRNTTERPEAVEAGTVRLVGTGRAAVRSETERLLDDRTYYRSMAEAVNPYGDGRACHRIVQAIRHAFKLSPERPAEFGL</sequence>
<evidence type="ECO:0000259" key="6">
    <source>
        <dbReference type="Pfam" id="PF02350"/>
    </source>
</evidence>
<dbReference type="EC" id="5.1.3.14" evidence="3"/>
<comment type="similarity">
    <text evidence="2 5">Belongs to the UDP-N-acetylglucosamine 2-epimerase family.</text>
</comment>
<dbReference type="CDD" id="cd03786">
    <property type="entry name" value="GTB_UDP-GlcNAc_2-Epimerase"/>
    <property type="match status" value="1"/>
</dbReference>
<evidence type="ECO:0000256" key="3">
    <source>
        <dbReference type="ARBA" id="ARBA00038858"/>
    </source>
</evidence>
<dbReference type="FunFam" id="3.40.50.2000:FF:000043">
    <property type="entry name" value="UDP-N-acetylglucosamine 2-epimerase"/>
    <property type="match status" value="1"/>
</dbReference>
<feature type="domain" description="UDP-N-acetylglucosamine 2-epimerase" evidence="6">
    <location>
        <begin position="32"/>
        <end position="375"/>
    </location>
</feature>
<evidence type="ECO:0000313" key="8">
    <source>
        <dbReference type="Proteomes" id="UP000323166"/>
    </source>
</evidence>
<dbReference type="Proteomes" id="UP000323166">
    <property type="component" value="Unassembled WGS sequence"/>
</dbReference>
<dbReference type="Gene3D" id="3.40.50.2000">
    <property type="entry name" value="Glycogen Phosphorylase B"/>
    <property type="match status" value="2"/>
</dbReference>
<dbReference type="NCBIfam" id="TIGR00236">
    <property type="entry name" value="wecB"/>
    <property type="match status" value="1"/>
</dbReference>
<dbReference type="PANTHER" id="PTHR43174">
    <property type="entry name" value="UDP-N-ACETYLGLUCOSAMINE 2-EPIMERASE"/>
    <property type="match status" value="1"/>
</dbReference>
<evidence type="ECO:0000256" key="5">
    <source>
        <dbReference type="RuleBase" id="RU003513"/>
    </source>
</evidence>
<keyword evidence="1 5" id="KW-0413">Isomerase</keyword>
<dbReference type="RefSeq" id="WP_166511123.1">
    <property type="nucleotide sequence ID" value="NZ_VNHM01000004.1"/>
</dbReference>